<keyword evidence="3" id="KW-1185">Reference proteome</keyword>
<dbReference type="OrthoDB" id="1657402at2759"/>
<evidence type="ECO:0000313" key="2">
    <source>
        <dbReference type="EMBL" id="TFK97059.1"/>
    </source>
</evidence>
<evidence type="ECO:0000313" key="3">
    <source>
        <dbReference type="Proteomes" id="UP000305067"/>
    </source>
</evidence>
<name>A0A5C3Q7N6_9AGAR</name>
<dbReference type="AlphaFoldDB" id="A0A5C3Q7N6"/>
<dbReference type="Proteomes" id="UP000305067">
    <property type="component" value="Unassembled WGS sequence"/>
</dbReference>
<dbReference type="InterPro" id="IPR037110">
    <property type="entry name" value="Betagal_dom2_sf"/>
</dbReference>
<dbReference type="Gene3D" id="2.102.20.10">
    <property type="entry name" value="Beta-galactosidase, domain 2"/>
    <property type="match status" value="1"/>
</dbReference>
<dbReference type="STRING" id="1884261.A0A5C3Q7N6"/>
<dbReference type="Pfam" id="PF10435">
    <property type="entry name" value="BetaGal_dom2"/>
    <property type="match status" value="1"/>
</dbReference>
<feature type="domain" description="Beta-galactosidase" evidence="1">
    <location>
        <begin position="1"/>
        <end position="57"/>
    </location>
</feature>
<dbReference type="SUPFAM" id="SSF51011">
    <property type="entry name" value="Glycosyl hydrolase domain"/>
    <property type="match status" value="1"/>
</dbReference>
<reference evidence="2 3" key="1">
    <citation type="journal article" date="2019" name="Nat. Ecol. Evol.">
        <title>Megaphylogeny resolves global patterns of mushroom evolution.</title>
        <authorList>
            <person name="Varga T."/>
            <person name="Krizsan K."/>
            <person name="Foldi C."/>
            <person name="Dima B."/>
            <person name="Sanchez-Garcia M."/>
            <person name="Sanchez-Ramirez S."/>
            <person name="Szollosi G.J."/>
            <person name="Szarkandi J.G."/>
            <person name="Papp V."/>
            <person name="Albert L."/>
            <person name="Andreopoulos W."/>
            <person name="Angelini C."/>
            <person name="Antonin V."/>
            <person name="Barry K.W."/>
            <person name="Bougher N.L."/>
            <person name="Buchanan P."/>
            <person name="Buyck B."/>
            <person name="Bense V."/>
            <person name="Catcheside P."/>
            <person name="Chovatia M."/>
            <person name="Cooper J."/>
            <person name="Damon W."/>
            <person name="Desjardin D."/>
            <person name="Finy P."/>
            <person name="Geml J."/>
            <person name="Haridas S."/>
            <person name="Hughes K."/>
            <person name="Justo A."/>
            <person name="Karasinski D."/>
            <person name="Kautmanova I."/>
            <person name="Kiss B."/>
            <person name="Kocsube S."/>
            <person name="Kotiranta H."/>
            <person name="LaButti K.M."/>
            <person name="Lechner B.E."/>
            <person name="Liimatainen K."/>
            <person name="Lipzen A."/>
            <person name="Lukacs Z."/>
            <person name="Mihaltcheva S."/>
            <person name="Morgado L.N."/>
            <person name="Niskanen T."/>
            <person name="Noordeloos M.E."/>
            <person name="Ohm R.A."/>
            <person name="Ortiz-Santana B."/>
            <person name="Ovrebo C."/>
            <person name="Racz N."/>
            <person name="Riley R."/>
            <person name="Savchenko A."/>
            <person name="Shiryaev A."/>
            <person name="Soop K."/>
            <person name="Spirin V."/>
            <person name="Szebenyi C."/>
            <person name="Tomsovsky M."/>
            <person name="Tulloss R.E."/>
            <person name="Uehling J."/>
            <person name="Grigoriev I.V."/>
            <person name="Vagvolgyi C."/>
            <person name="Papp T."/>
            <person name="Martin F.M."/>
            <person name="Miettinen O."/>
            <person name="Hibbett D.S."/>
            <person name="Nagy L.G."/>
        </authorList>
    </citation>
    <scope>NUCLEOTIDE SEQUENCE [LARGE SCALE GENOMIC DNA]</scope>
    <source>
        <strain evidence="2 3">CBS 309.79</strain>
    </source>
</reference>
<protein>
    <recommendedName>
        <fullName evidence="1">Beta-galactosidase domain-containing protein</fullName>
    </recommendedName>
</protein>
<dbReference type="EMBL" id="ML178851">
    <property type="protein sequence ID" value="TFK97059.1"/>
    <property type="molecule type" value="Genomic_DNA"/>
</dbReference>
<proteinExistence type="predicted"/>
<organism evidence="2 3">
    <name type="scientific">Pterulicium gracile</name>
    <dbReference type="NCBI Taxonomy" id="1884261"/>
    <lineage>
        <taxon>Eukaryota</taxon>
        <taxon>Fungi</taxon>
        <taxon>Dikarya</taxon>
        <taxon>Basidiomycota</taxon>
        <taxon>Agaricomycotina</taxon>
        <taxon>Agaricomycetes</taxon>
        <taxon>Agaricomycetidae</taxon>
        <taxon>Agaricales</taxon>
        <taxon>Pleurotineae</taxon>
        <taxon>Pterulaceae</taxon>
        <taxon>Pterulicium</taxon>
    </lineage>
</organism>
<sequence>IKIEGQESKVLVIDFAFGAHQLVYSTAKVLFHLIVDGKSVLALWLPKGKSREFRIRDGSKNP</sequence>
<accession>A0A5C3Q7N6</accession>
<gene>
    <name evidence="2" type="ORF">BDV98DRAFT_514430</name>
</gene>
<feature type="non-terminal residue" evidence="2">
    <location>
        <position position="1"/>
    </location>
</feature>
<evidence type="ECO:0000259" key="1">
    <source>
        <dbReference type="Pfam" id="PF10435"/>
    </source>
</evidence>
<dbReference type="InterPro" id="IPR018954">
    <property type="entry name" value="Betagal_dom2"/>
</dbReference>